<organism evidence="1 2">
    <name type="scientific">Colletotrichum truncatum</name>
    <name type="common">Anthracnose fungus</name>
    <name type="synonym">Colletotrichum capsici</name>
    <dbReference type="NCBI Taxonomy" id="5467"/>
    <lineage>
        <taxon>Eukaryota</taxon>
        <taxon>Fungi</taxon>
        <taxon>Dikarya</taxon>
        <taxon>Ascomycota</taxon>
        <taxon>Pezizomycotina</taxon>
        <taxon>Sordariomycetes</taxon>
        <taxon>Hypocreomycetidae</taxon>
        <taxon>Glomerellales</taxon>
        <taxon>Glomerellaceae</taxon>
        <taxon>Colletotrichum</taxon>
        <taxon>Colletotrichum truncatum species complex</taxon>
    </lineage>
</organism>
<accession>A0ACC3YGV7</accession>
<reference evidence="1 2" key="1">
    <citation type="journal article" date="2020" name="Phytopathology">
        <title>Genome Sequence Resources of Colletotrichum truncatum, C. plurivorum, C. musicola, and C. sojae: Four Species Pathogenic to Soybean (Glycine max).</title>
        <authorList>
            <person name="Rogerio F."/>
            <person name="Boufleur T.R."/>
            <person name="Ciampi-Guillardi M."/>
            <person name="Sukno S.A."/>
            <person name="Thon M.R."/>
            <person name="Massola Junior N.S."/>
            <person name="Baroncelli R."/>
        </authorList>
    </citation>
    <scope>NUCLEOTIDE SEQUENCE [LARGE SCALE GENOMIC DNA]</scope>
    <source>
        <strain evidence="1 2">CMES1059</strain>
    </source>
</reference>
<evidence type="ECO:0000313" key="1">
    <source>
        <dbReference type="EMBL" id="KAL0931129.1"/>
    </source>
</evidence>
<dbReference type="EMBL" id="VUJX02000010">
    <property type="protein sequence ID" value="KAL0931129.1"/>
    <property type="molecule type" value="Genomic_DNA"/>
</dbReference>
<gene>
    <name evidence="1" type="ORF">CTRU02_213864</name>
</gene>
<sequence>MQLTTLATLSLFLGLPLTAVAQSACTGATIADNKNLDESVAFNFNKQRNIYETVLEMGAAAARVPGLNINNYSDDKKKFCLASEPSTPQIVSCFELGPHSTCAVSDYYGKPFRLDTYLI</sequence>
<name>A0ACC3YGV7_COLTU</name>
<keyword evidence="2" id="KW-1185">Reference proteome</keyword>
<comment type="caution">
    <text evidence="1">The sequence shown here is derived from an EMBL/GenBank/DDBJ whole genome shotgun (WGS) entry which is preliminary data.</text>
</comment>
<protein>
    <submittedName>
        <fullName evidence="1">Uncharacterized protein</fullName>
    </submittedName>
</protein>
<evidence type="ECO:0000313" key="2">
    <source>
        <dbReference type="Proteomes" id="UP000805649"/>
    </source>
</evidence>
<dbReference type="Proteomes" id="UP000805649">
    <property type="component" value="Unassembled WGS sequence"/>
</dbReference>
<proteinExistence type="predicted"/>